<dbReference type="EMBL" id="GBHO01043364">
    <property type="protein sequence ID" value="JAG00240.1"/>
    <property type="molecule type" value="Transcribed_RNA"/>
</dbReference>
<evidence type="ECO:0000256" key="2">
    <source>
        <dbReference type="ARBA" id="ARBA00004496"/>
    </source>
</evidence>
<evidence type="ECO:0000256" key="9">
    <source>
        <dbReference type="ARBA" id="ARBA00023235"/>
    </source>
</evidence>
<dbReference type="EMBL" id="GBHO01043360">
    <property type="protein sequence ID" value="JAG00244.1"/>
    <property type="molecule type" value="Transcribed_RNA"/>
</dbReference>
<keyword evidence="6" id="KW-0597">Phosphoprotein</keyword>
<comment type="cofactor">
    <cofactor evidence="1">
        <name>Mg(2+)</name>
        <dbReference type="ChEBI" id="CHEBI:18420"/>
    </cofactor>
</comment>
<organism evidence="13">
    <name type="scientific">Lygus hesperus</name>
    <name type="common">Western plant bug</name>
    <dbReference type="NCBI Taxonomy" id="30085"/>
    <lineage>
        <taxon>Eukaryota</taxon>
        <taxon>Metazoa</taxon>
        <taxon>Ecdysozoa</taxon>
        <taxon>Arthropoda</taxon>
        <taxon>Hexapoda</taxon>
        <taxon>Insecta</taxon>
        <taxon>Pterygota</taxon>
        <taxon>Neoptera</taxon>
        <taxon>Paraneoptera</taxon>
        <taxon>Hemiptera</taxon>
        <taxon>Heteroptera</taxon>
        <taxon>Panheteroptera</taxon>
        <taxon>Cimicomorpha</taxon>
        <taxon>Miridae</taxon>
        <taxon>Mirini</taxon>
        <taxon>Lygus</taxon>
    </lineage>
</organism>
<sequence length="210" mass="23456">MVCNTGNPELDARVNEWNEWNKDSTAQEAVDNLINNNDVKNLEKLFLRRIEFGTAGLRGRMGPGFSQMNDLVIIQTAQGLVSYLTEVHQTTDLSIIVGYDGRHNSKKWAQMSASIFLRKGCKVYLFSDVCPTPFVPFGVEKYAAAAGVMVTASHNPKEDNGYKVYWNNGAQIIPPHDKGISESIKKYLVPQEASWSIISESETLLILSRN</sequence>
<dbReference type="Gene3D" id="3.40.120.10">
    <property type="entry name" value="Alpha-D-Glucose-1,6-Bisphosphate, subunit A, domain 3"/>
    <property type="match status" value="1"/>
</dbReference>
<evidence type="ECO:0000256" key="6">
    <source>
        <dbReference type="ARBA" id="ARBA00022553"/>
    </source>
</evidence>
<feature type="domain" description="Alpha-D-phosphohexomutase alpha/beta/alpha" evidence="11">
    <location>
        <begin position="50"/>
        <end position="186"/>
    </location>
</feature>
<dbReference type="SUPFAM" id="SSF53738">
    <property type="entry name" value="Phosphoglucomutase, first 3 domains"/>
    <property type="match status" value="1"/>
</dbReference>
<evidence type="ECO:0000256" key="4">
    <source>
        <dbReference type="ARBA" id="ARBA00022490"/>
    </source>
</evidence>
<accession>A0A0A9VX72</accession>
<evidence type="ECO:0000256" key="5">
    <source>
        <dbReference type="ARBA" id="ARBA00022526"/>
    </source>
</evidence>
<keyword evidence="8" id="KW-0460">Magnesium</keyword>
<keyword evidence="10" id="KW-0119">Carbohydrate metabolism</keyword>
<dbReference type="InterPro" id="IPR016055">
    <property type="entry name" value="A-D-PHexomutase_a/b/a-I/II/III"/>
</dbReference>
<evidence type="ECO:0000256" key="1">
    <source>
        <dbReference type="ARBA" id="ARBA00001946"/>
    </source>
</evidence>
<dbReference type="Pfam" id="PF02878">
    <property type="entry name" value="PGM_PMM_I"/>
    <property type="match status" value="1"/>
</dbReference>
<dbReference type="GO" id="GO:0005634">
    <property type="term" value="C:nucleus"/>
    <property type="evidence" value="ECO:0007669"/>
    <property type="project" value="TreeGrafter"/>
</dbReference>
<dbReference type="InterPro" id="IPR016066">
    <property type="entry name" value="A-D-PHexomutase_CS"/>
</dbReference>
<evidence type="ECO:0000256" key="8">
    <source>
        <dbReference type="ARBA" id="ARBA00022842"/>
    </source>
</evidence>
<keyword evidence="4" id="KW-0963">Cytoplasm</keyword>
<dbReference type="GO" id="GO:0005737">
    <property type="term" value="C:cytoplasm"/>
    <property type="evidence" value="ECO:0007669"/>
    <property type="project" value="UniProtKB-SubCell"/>
</dbReference>
<dbReference type="PROSITE" id="PS00710">
    <property type="entry name" value="PGM_PMM"/>
    <property type="match status" value="1"/>
</dbReference>
<keyword evidence="7" id="KW-0479">Metal-binding</keyword>
<dbReference type="GO" id="GO:0006006">
    <property type="term" value="P:glucose metabolic process"/>
    <property type="evidence" value="ECO:0007669"/>
    <property type="project" value="UniProtKB-KW"/>
</dbReference>
<dbReference type="GO" id="GO:0008973">
    <property type="term" value="F:phosphopentomutase activity"/>
    <property type="evidence" value="ECO:0007669"/>
    <property type="project" value="TreeGrafter"/>
</dbReference>
<gene>
    <name evidence="13" type="primary">PGM2_1</name>
    <name evidence="12" type="synonym">PGM2_2</name>
    <name evidence="12" type="ORF">CM83_64539</name>
    <name evidence="13" type="ORF">CM83_64542</name>
</gene>
<reference evidence="13" key="1">
    <citation type="journal article" date="2014" name="PLoS ONE">
        <title>Transcriptome-Based Identification of ABC Transporters in the Western Tarnished Plant Bug Lygus hesperus.</title>
        <authorList>
            <person name="Hull J.J."/>
            <person name="Chaney K."/>
            <person name="Geib S.M."/>
            <person name="Fabrick J.A."/>
            <person name="Brent C.S."/>
            <person name="Walsh D."/>
            <person name="Lavine L.C."/>
        </authorList>
    </citation>
    <scope>NUCLEOTIDE SEQUENCE</scope>
</reference>
<keyword evidence="5" id="KW-0313">Glucose metabolism</keyword>
<comment type="similarity">
    <text evidence="3">Belongs to the phosphohexose mutase family.</text>
</comment>
<dbReference type="FunFam" id="3.40.120.10:FF:000035">
    <property type="entry name" value="Pgm3p"/>
    <property type="match status" value="1"/>
</dbReference>
<dbReference type="PANTHER" id="PTHR45745">
    <property type="entry name" value="PHOSPHOMANNOMUTASE 45A"/>
    <property type="match status" value="1"/>
</dbReference>
<dbReference type="GO" id="GO:0000287">
    <property type="term" value="F:magnesium ion binding"/>
    <property type="evidence" value="ECO:0007669"/>
    <property type="project" value="InterPro"/>
</dbReference>
<comment type="subcellular location">
    <subcellularLocation>
        <location evidence="2">Cytoplasm</location>
    </subcellularLocation>
</comment>
<reference evidence="13" key="2">
    <citation type="submission" date="2014-07" db="EMBL/GenBank/DDBJ databases">
        <authorList>
            <person name="Hull J."/>
        </authorList>
    </citation>
    <scope>NUCLEOTIDE SEQUENCE</scope>
</reference>
<evidence type="ECO:0000259" key="11">
    <source>
        <dbReference type="Pfam" id="PF02878"/>
    </source>
</evidence>
<dbReference type="InterPro" id="IPR005844">
    <property type="entry name" value="A-D-PHexomutase_a/b/a-I"/>
</dbReference>
<dbReference type="PANTHER" id="PTHR45745:SF1">
    <property type="entry name" value="PHOSPHOGLUCOMUTASE 2B-RELATED"/>
    <property type="match status" value="1"/>
</dbReference>
<dbReference type="GO" id="GO:0006166">
    <property type="term" value="P:purine ribonucleoside salvage"/>
    <property type="evidence" value="ECO:0007669"/>
    <property type="project" value="TreeGrafter"/>
</dbReference>
<keyword evidence="9" id="KW-0413">Isomerase</keyword>
<dbReference type="AlphaFoldDB" id="A0A0A9VX72"/>
<evidence type="ECO:0000256" key="10">
    <source>
        <dbReference type="ARBA" id="ARBA00023277"/>
    </source>
</evidence>
<name>A0A0A9VX72_LYGHE</name>
<evidence type="ECO:0000313" key="12">
    <source>
        <dbReference type="EMBL" id="JAG00240.1"/>
    </source>
</evidence>
<evidence type="ECO:0000256" key="7">
    <source>
        <dbReference type="ARBA" id="ARBA00022723"/>
    </source>
</evidence>
<evidence type="ECO:0000256" key="3">
    <source>
        <dbReference type="ARBA" id="ARBA00010231"/>
    </source>
</evidence>
<protein>
    <submittedName>
        <fullName evidence="13">Phosphoglucomutase-2</fullName>
    </submittedName>
</protein>
<evidence type="ECO:0000313" key="13">
    <source>
        <dbReference type="EMBL" id="JAG00244.1"/>
    </source>
</evidence>
<proteinExistence type="inferred from homology"/>